<proteinExistence type="predicted"/>
<reference evidence="1 2" key="1">
    <citation type="submission" date="2018-11" db="EMBL/GenBank/DDBJ databases">
        <title>Rufibacter latericius sp. nov., isolated from water in Baiyang Lake.</title>
        <authorList>
            <person name="Yang Y."/>
        </authorList>
    </citation>
    <scope>NUCLEOTIDE SEQUENCE [LARGE SCALE GENOMIC DNA]</scope>
    <source>
        <strain evidence="1 2">MCC P1</strain>
    </source>
</reference>
<comment type="caution">
    <text evidence="1">The sequence shown here is derived from an EMBL/GenBank/DDBJ whole genome shotgun (WGS) entry which is preliminary data.</text>
</comment>
<name>A0A3M9MRE7_9BACT</name>
<dbReference type="Proteomes" id="UP000271010">
    <property type="component" value="Unassembled WGS sequence"/>
</dbReference>
<protein>
    <submittedName>
        <fullName evidence="1">2'-5' RNA ligase family protein</fullName>
    </submittedName>
</protein>
<dbReference type="SUPFAM" id="SSF55144">
    <property type="entry name" value="LigT-like"/>
    <property type="match status" value="1"/>
</dbReference>
<dbReference type="GO" id="GO:0016874">
    <property type="term" value="F:ligase activity"/>
    <property type="evidence" value="ECO:0007669"/>
    <property type="project" value="UniProtKB-KW"/>
</dbReference>
<accession>A0A3M9MRE7</accession>
<dbReference type="EMBL" id="RJJE01000017">
    <property type="protein sequence ID" value="RNI28090.1"/>
    <property type="molecule type" value="Genomic_DNA"/>
</dbReference>
<evidence type="ECO:0000313" key="2">
    <source>
        <dbReference type="Proteomes" id="UP000271010"/>
    </source>
</evidence>
<evidence type="ECO:0000313" key="1">
    <source>
        <dbReference type="EMBL" id="RNI28090.1"/>
    </source>
</evidence>
<organism evidence="1 2">
    <name type="scientific">Rufibacter immobilis</name>
    <dbReference type="NCBI Taxonomy" id="1348778"/>
    <lineage>
        <taxon>Bacteria</taxon>
        <taxon>Pseudomonadati</taxon>
        <taxon>Bacteroidota</taxon>
        <taxon>Cytophagia</taxon>
        <taxon>Cytophagales</taxon>
        <taxon>Hymenobacteraceae</taxon>
        <taxon>Rufibacter</taxon>
    </lineage>
</organism>
<dbReference type="AlphaFoldDB" id="A0A3M9MRE7"/>
<dbReference type="InterPro" id="IPR009097">
    <property type="entry name" value="Cyclic_Pdiesterase"/>
</dbReference>
<dbReference type="Gene3D" id="3.90.1140.10">
    <property type="entry name" value="Cyclic phosphodiesterase"/>
    <property type="match status" value="1"/>
</dbReference>
<sequence length="197" mass="22179">MLNLPSMVAIVSLLDAESTDRMNSLIHRLEREFGLKEVQTTPYPHLTWLTVNDGSLQNLKQTLGHAAGICCKFRINTTGLGVFPGPKPVLYIPVIRTQGVNRFHGQLHEAVASFCQEIGKHYHPSIWMPHLSLALGDTSPEVVSQALLYLNQENFDWHIELDNLALLTKRQDKFLKDGEFPLVGVEEEAAFKLSTKY</sequence>
<dbReference type="Pfam" id="PF13563">
    <property type="entry name" value="2_5_RNA_ligase2"/>
    <property type="match status" value="1"/>
</dbReference>
<dbReference type="OrthoDB" id="463286at2"/>
<keyword evidence="2" id="KW-1185">Reference proteome</keyword>
<gene>
    <name evidence="1" type="ORF">EFA69_18610</name>
</gene>
<keyword evidence="1" id="KW-0436">Ligase</keyword>